<name>A0AAW1UKB4_9CUCU</name>
<dbReference type="Proteomes" id="UP001431783">
    <property type="component" value="Unassembled WGS sequence"/>
</dbReference>
<organism evidence="2 3">
    <name type="scientific">Henosepilachna vigintioctopunctata</name>
    <dbReference type="NCBI Taxonomy" id="420089"/>
    <lineage>
        <taxon>Eukaryota</taxon>
        <taxon>Metazoa</taxon>
        <taxon>Ecdysozoa</taxon>
        <taxon>Arthropoda</taxon>
        <taxon>Hexapoda</taxon>
        <taxon>Insecta</taxon>
        <taxon>Pterygota</taxon>
        <taxon>Neoptera</taxon>
        <taxon>Endopterygota</taxon>
        <taxon>Coleoptera</taxon>
        <taxon>Polyphaga</taxon>
        <taxon>Cucujiformia</taxon>
        <taxon>Coccinelloidea</taxon>
        <taxon>Coccinellidae</taxon>
        <taxon>Epilachninae</taxon>
        <taxon>Epilachnini</taxon>
        <taxon>Henosepilachna</taxon>
    </lineage>
</organism>
<feature type="non-terminal residue" evidence="2">
    <location>
        <position position="1"/>
    </location>
</feature>
<evidence type="ECO:0000313" key="3">
    <source>
        <dbReference type="Proteomes" id="UP001431783"/>
    </source>
</evidence>
<reference evidence="2 3" key="1">
    <citation type="submission" date="2023-03" db="EMBL/GenBank/DDBJ databases">
        <title>Genome insight into feeding habits of ladybird beetles.</title>
        <authorList>
            <person name="Li H.-S."/>
            <person name="Huang Y.-H."/>
            <person name="Pang H."/>
        </authorList>
    </citation>
    <scope>NUCLEOTIDE SEQUENCE [LARGE SCALE GENOMIC DNA]</scope>
    <source>
        <strain evidence="2">SYSU_2023b</strain>
        <tissue evidence="2">Whole body</tissue>
    </source>
</reference>
<evidence type="ECO:0000313" key="2">
    <source>
        <dbReference type="EMBL" id="KAK9883489.1"/>
    </source>
</evidence>
<evidence type="ECO:0008006" key="4">
    <source>
        <dbReference type="Google" id="ProtNLM"/>
    </source>
</evidence>
<evidence type="ECO:0000256" key="1">
    <source>
        <dbReference type="SAM" id="MobiDB-lite"/>
    </source>
</evidence>
<feature type="compositionally biased region" description="Polar residues" evidence="1">
    <location>
        <begin position="115"/>
        <end position="126"/>
    </location>
</feature>
<protein>
    <recommendedName>
        <fullName evidence="4">Ycf1</fullName>
    </recommendedName>
</protein>
<gene>
    <name evidence="2" type="ORF">WA026_001662</name>
</gene>
<keyword evidence="3" id="KW-1185">Reference proteome</keyword>
<dbReference type="EMBL" id="JARQZJ010000091">
    <property type="protein sequence ID" value="KAK9883489.1"/>
    <property type="molecule type" value="Genomic_DNA"/>
</dbReference>
<dbReference type="AlphaFoldDB" id="A0AAW1UKB4"/>
<accession>A0AAW1UKB4</accession>
<sequence>SKLVNILPENLYMEYSHRLNLLYGKRFNTAKNTNINKFLELKENSLRDAQLFSNNNKWFKNMSDINIPKDIADFSSLGPYFGVSSTINQFNAKNFLADIEDILQETPENEKNNLRSRSTNNITNYKSKLKST</sequence>
<proteinExistence type="predicted"/>
<feature type="region of interest" description="Disordered" evidence="1">
    <location>
        <begin position="107"/>
        <end position="132"/>
    </location>
</feature>
<comment type="caution">
    <text evidence="2">The sequence shown here is derived from an EMBL/GenBank/DDBJ whole genome shotgun (WGS) entry which is preliminary data.</text>
</comment>